<accession>A0AC60PFY9</accession>
<evidence type="ECO:0000313" key="1">
    <source>
        <dbReference type="EMBL" id="KAG0418635.1"/>
    </source>
</evidence>
<comment type="caution">
    <text evidence="1">The sequence shown here is derived from an EMBL/GenBank/DDBJ whole genome shotgun (WGS) entry which is preliminary data.</text>
</comment>
<proteinExistence type="predicted"/>
<organism evidence="1 2">
    <name type="scientific">Ixodes persulcatus</name>
    <name type="common">Taiga tick</name>
    <dbReference type="NCBI Taxonomy" id="34615"/>
    <lineage>
        <taxon>Eukaryota</taxon>
        <taxon>Metazoa</taxon>
        <taxon>Ecdysozoa</taxon>
        <taxon>Arthropoda</taxon>
        <taxon>Chelicerata</taxon>
        <taxon>Arachnida</taxon>
        <taxon>Acari</taxon>
        <taxon>Parasitiformes</taxon>
        <taxon>Ixodida</taxon>
        <taxon>Ixodoidea</taxon>
        <taxon>Ixodidae</taxon>
        <taxon>Ixodinae</taxon>
        <taxon>Ixodes</taxon>
    </lineage>
</organism>
<dbReference type="Proteomes" id="UP000805193">
    <property type="component" value="Unassembled WGS sequence"/>
</dbReference>
<feature type="non-terminal residue" evidence="1">
    <location>
        <position position="1"/>
    </location>
</feature>
<evidence type="ECO:0000313" key="2">
    <source>
        <dbReference type="Proteomes" id="UP000805193"/>
    </source>
</evidence>
<reference evidence="1 2" key="1">
    <citation type="journal article" date="2020" name="Cell">
        <title>Large-Scale Comparative Analyses of Tick Genomes Elucidate Their Genetic Diversity and Vector Capacities.</title>
        <authorList>
            <consortium name="Tick Genome and Microbiome Consortium (TIGMIC)"/>
            <person name="Jia N."/>
            <person name="Wang J."/>
            <person name="Shi W."/>
            <person name="Du L."/>
            <person name="Sun Y."/>
            <person name="Zhan W."/>
            <person name="Jiang J.F."/>
            <person name="Wang Q."/>
            <person name="Zhang B."/>
            <person name="Ji P."/>
            <person name="Bell-Sakyi L."/>
            <person name="Cui X.M."/>
            <person name="Yuan T.T."/>
            <person name="Jiang B.G."/>
            <person name="Yang W.F."/>
            <person name="Lam T.T."/>
            <person name="Chang Q.C."/>
            <person name="Ding S.J."/>
            <person name="Wang X.J."/>
            <person name="Zhu J.G."/>
            <person name="Ruan X.D."/>
            <person name="Zhao L."/>
            <person name="Wei J.T."/>
            <person name="Ye R.Z."/>
            <person name="Que T.C."/>
            <person name="Du C.H."/>
            <person name="Zhou Y.H."/>
            <person name="Cheng J.X."/>
            <person name="Dai P.F."/>
            <person name="Guo W.B."/>
            <person name="Han X.H."/>
            <person name="Huang E.J."/>
            <person name="Li L.F."/>
            <person name="Wei W."/>
            <person name="Gao Y.C."/>
            <person name="Liu J.Z."/>
            <person name="Shao H.Z."/>
            <person name="Wang X."/>
            <person name="Wang C.C."/>
            <person name="Yang T.C."/>
            <person name="Huo Q.B."/>
            <person name="Li W."/>
            <person name="Chen H.Y."/>
            <person name="Chen S.E."/>
            <person name="Zhou L.G."/>
            <person name="Ni X.B."/>
            <person name="Tian J.H."/>
            <person name="Sheng Y."/>
            <person name="Liu T."/>
            <person name="Pan Y.S."/>
            <person name="Xia L.Y."/>
            <person name="Li J."/>
            <person name="Zhao F."/>
            <person name="Cao W.C."/>
        </authorList>
    </citation>
    <scope>NUCLEOTIDE SEQUENCE [LARGE SCALE GENOMIC DNA]</scope>
    <source>
        <strain evidence="1">Iper-2018</strain>
    </source>
</reference>
<keyword evidence="2" id="KW-1185">Reference proteome</keyword>
<gene>
    <name evidence="1" type="ORF">HPB47_004697</name>
</gene>
<protein>
    <submittedName>
        <fullName evidence="1">Uncharacterized protein</fullName>
    </submittedName>
</protein>
<dbReference type="EMBL" id="JABSTQ010010721">
    <property type="protein sequence ID" value="KAG0418635.1"/>
    <property type="molecule type" value="Genomic_DNA"/>
</dbReference>
<name>A0AC60PFY9_IXOPE</name>
<sequence length="189" mass="22014">VKMTRVYIGHLSYRVRERDLEKFFRGFGKIREVLLKNGFGFVEFDDDRDADDAVYELNGRELDGERVVVELAHGTARRAPAARSYMDTPVNRYGPPTRTDYRVIIENLSSRISWQDLKDRMRQVGDVTYADAHRRKRNEGREPTYWKIRLNYESVGKSHPQQKPQTLPEPFSQAPSLPLCLSPQEESQP</sequence>